<dbReference type="Proteomes" id="UP000528322">
    <property type="component" value="Unassembled WGS sequence"/>
</dbReference>
<dbReference type="NCBIfam" id="TIGR02037">
    <property type="entry name" value="degP_htrA_DO"/>
    <property type="match status" value="1"/>
</dbReference>
<dbReference type="SMART" id="SM00228">
    <property type="entry name" value="PDZ"/>
    <property type="match status" value="2"/>
</dbReference>
<gene>
    <name evidence="10" type="ORF">HNR37_000490</name>
</gene>
<dbReference type="PROSITE" id="PS50106">
    <property type="entry name" value="PDZ"/>
    <property type="match status" value="1"/>
</dbReference>
<dbReference type="InterPro" id="IPR036034">
    <property type="entry name" value="PDZ_sf"/>
</dbReference>
<dbReference type="InterPro" id="IPR011782">
    <property type="entry name" value="Pept_S1C_Do"/>
</dbReference>
<keyword evidence="2 10" id="KW-0645">Protease</keyword>
<comment type="caution">
    <text evidence="10">The sequence shown here is derived from an EMBL/GenBank/DDBJ whole genome shotgun (WGS) entry which is preliminary data.</text>
</comment>
<sequence>MKSYLSAGSFLLTGILVTLLLFSPATSHQFPDFTELVEKVEPSVVNISTFKETSSAQRAMPFPEEFFHFFGEDFRRFFGETPRNNRPDQQRRHSTSLGSGFIVSDDGYIVTNHHVIKEADEILVTLSDEREYKAEVIGGDSAYDLALLKINARGLPALPLGNSDDIRVGQWVFAVGNPFGLSGTVTAGVISARDRQIGQSVFDSFLQTDASINPGNSGGPLLNLSGEVIGINTAIVSSGQGLGFAIPINTLKASYEQLREEGRVSRGWLGVSLQRLTPELAQSLGAGQDTTGALVVSVGEGQPGDKAGLEEGDIIVSFDGQQVERYQDIFRFVARGVPGVQVPMEVLRDGRKHTLRVTLGERPDDLSADAGPSAQPPSAAATWEFQGVTFAMENQRVVVKTVDRDSHAYEAGVRQGMVVLRANGVAATDLSTLERAIESRSRNNYVNLLVSHQGSNRFIPFQIQP</sequence>
<comment type="similarity">
    <text evidence="1">Belongs to the peptidase S1C family.</text>
</comment>
<proteinExistence type="inferred from homology"/>
<evidence type="ECO:0000256" key="8">
    <source>
        <dbReference type="PIRSR" id="PIRSR611782-2"/>
    </source>
</evidence>
<feature type="binding site" evidence="8">
    <location>
        <position position="144"/>
    </location>
    <ligand>
        <name>substrate</name>
    </ligand>
</feature>
<evidence type="ECO:0000256" key="3">
    <source>
        <dbReference type="ARBA" id="ARBA00022729"/>
    </source>
</evidence>
<dbReference type="PRINTS" id="PR00834">
    <property type="entry name" value="PROTEASES2C"/>
</dbReference>
<evidence type="ECO:0000256" key="5">
    <source>
        <dbReference type="ARBA" id="ARBA00022801"/>
    </source>
</evidence>
<dbReference type="SUPFAM" id="SSF50156">
    <property type="entry name" value="PDZ domain-like"/>
    <property type="match status" value="2"/>
</dbReference>
<evidence type="ECO:0000259" key="9">
    <source>
        <dbReference type="PROSITE" id="PS50106"/>
    </source>
</evidence>
<dbReference type="Pfam" id="PF13180">
    <property type="entry name" value="PDZ_2"/>
    <property type="match status" value="2"/>
</dbReference>
<dbReference type="Pfam" id="PF13365">
    <property type="entry name" value="Trypsin_2"/>
    <property type="match status" value="1"/>
</dbReference>
<organism evidence="10 11">
    <name type="scientific">Desulfurispira natronophila</name>
    <dbReference type="NCBI Taxonomy" id="682562"/>
    <lineage>
        <taxon>Bacteria</taxon>
        <taxon>Pseudomonadati</taxon>
        <taxon>Chrysiogenota</taxon>
        <taxon>Chrysiogenia</taxon>
        <taxon>Chrysiogenales</taxon>
        <taxon>Chrysiogenaceae</taxon>
        <taxon>Desulfurispira</taxon>
    </lineage>
</organism>
<evidence type="ECO:0000313" key="11">
    <source>
        <dbReference type="Proteomes" id="UP000528322"/>
    </source>
</evidence>
<feature type="domain" description="PDZ" evidence="9">
    <location>
        <begin position="263"/>
        <end position="324"/>
    </location>
</feature>
<dbReference type="InterPro" id="IPR001478">
    <property type="entry name" value="PDZ"/>
</dbReference>
<dbReference type="Gene3D" id="2.30.42.10">
    <property type="match status" value="2"/>
</dbReference>
<dbReference type="EC" id="3.4.21.107" evidence="10"/>
<keyword evidence="6" id="KW-0720">Serine protease</keyword>
<dbReference type="PANTHER" id="PTHR22939">
    <property type="entry name" value="SERINE PROTEASE FAMILY S1C HTRA-RELATED"/>
    <property type="match status" value="1"/>
</dbReference>
<evidence type="ECO:0000256" key="7">
    <source>
        <dbReference type="PIRSR" id="PIRSR611782-1"/>
    </source>
</evidence>
<evidence type="ECO:0000313" key="10">
    <source>
        <dbReference type="EMBL" id="MBB5021184.1"/>
    </source>
</evidence>
<dbReference type="Gene3D" id="2.40.10.120">
    <property type="match status" value="1"/>
</dbReference>
<evidence type="ECO:0000256" key="4">
    <source>
        <dbReference type="ARBA" id="ARBA00022737"/>
    </source>
</evidence>
<dbReference type="InterPro" id="IPR009003">
    <property type="entry name" value="Peptidase_S1_PA"/>
</dbReference>
<dbReference type="AlphaFoldDB" id="A0A7W7Y375"/>
<dbReference type="GO" id="GO:0004252">
    <property type="term" value="F:serine-type endopeptidase activity"/>
    <property type="evidence" value="ECO:0007669"/>
    <property type="project" value="InterPro"/>
</dbReference>
<feature type="active site" description="Charge relay system" evidence="7">
    <location>
        <position position="114"/>
    </location>
</feature>
<reference evidence="10 11" key="1">
    <citation type="submission" date="2020-08" db="EMBL/GenBank/DDBJ databases">
        <title>Genomic Encyclopedia of Type Strains, Phase IV (KMG-IV): sequencing the most valuable type-strain genomes for metagenomic binning, comparative biology and taxonomic classification.</title>
        <authorList>
            <person name="Goeker M."/>
        </authorList>
    </citation>
    <scope>NUCLEOTIDE SEQUENCE [LARGE SCALE GENOMIC DNA]</scope>
    <source>
        <strain evidence="10 11">DSM 22071</strain>
    </source>
</reference>
<feature type="binding site" evidence="8">
    <location>
        <begin position="215"/>
        <end position="217"/>
    </location>
    <ligand>
        <name>substrate</name>
    </ligand>
</feature>
<name>A0A7W7Y375_9BACT</name>
<evidence type="ECO:0000256" key="1">
    <source>
        <dbReference type="ARBA" id="ARBA00010541"/>
    </source>
</evidence>
<evidence type="ECO:0000256" key="6">
    <source>
        <dbReference type="ARBA" id="ARBA00022825"/>
    </source>
</evidence>
<protein>
    <submittedName>
        <fullName evidence="10">Serine protease Do</fullName>
        <ecNumber evidence="10">3.4.21.107</ecNumber>
    </submittedName>
</protein>
<feature type="active site" description="Charge relay system" evidence="7">
    <location>
        <position position="217"/>
    </location>
</feature>
<feature type="binding site" evidence="8">
    <location>
        <position position="114"/>
    </location>
    <ligand>
        <name>substrate</name>
    </ligand>
</feature>
<dbReference type="EMBL" id="JACHID010000002">
    <property type="protein sequence ID" value="MBB5021184.1"/>
    <property type="molecule type" value="Genomic_DNA"/>
</dbReference>
<dbReference type="RefSeq" id="WP_183729387.1">
    <property type="nucleotide sequence ID" value="NZ_JACHID010000002.1"/>
</dbReference>
<keyword evidence="4" id="KW-0677">Repeat</keyword>
<keyword evidence="5 10" id="KW-0378">Hydrolase</keyword>
<feature type="active site" description="Charge relay system" evidence="7">
    <location>
        <position position="144"/>
    </location>
</feature>
<dbReference type="SUPFAM" id="SSF50494">
    <property type="entry name" value="Trypsin-like serine proteases"/>
    <property type="match status" value="1"/>
</dbReference>
<evidence type="ECO:0000256" key="2">
    <source>
        <dbReference type="ARBA" id="ARBA00022670"/>
    </source>
</evidence>
<keyword evidence="11" id="KW-1185">Reference proteome</keyword>
<keyword evidence="3" id="KW-0732">Signal</keyword>
<dbReference type="PANTHER" id="PTHR22939:SF129">
    <property type="entry name" value="SERINE PROTEASE HTRA2, MITOCHONDRIAL"/>
    <property type="match status" value="1"/>
</dbReference>
<accession>A0A7W7Y375</accession>
<dbReference type="GO" id="GO:0006508">
    <property type="term" value="P:proteolysis"/>
    <property type="evidence" value="ECO:0007669"/>
    <property type="project" value="UniProtKB-KW"/>
</dbReference>
<dbReference type="InterPro" id="IPR001940">
    <property type="entry name" value="Peptidase_S1C"/>
</dbReference>